<dbReference type="AlphaFoldDB" id="A0A8H6L5H9"/>
<comment type="caution">
    <text evidence="1">The sequence shown here is derived from an EMBL/GenBank/DDBJ whole genome shotgun (WGS) entry which is preliminary data.</text>
</comment>
<dbReference type="RefSeq" id="XP_037165639.1">
    <property type="nucleotide sequence ID" value="XM_037307457.1"/>
</dbReference>
<evidence type="ECO:0000313" key="1">
    <source>
        <dbReference type="EMBL" id="KAF6236289.1"/>
    </source>
</evidence>
<dbReference type="EMBL" id="JACCJC010000020">
    <property type="protein sequence ID" value="KAF6236289.1"/>
    <property type="molecule type" value="Genomic_DNA"/>
</dbReference>
<name>A0A8H6L5H9_9LECA</name>
<accession>A0A8H6L5H9</accession>
<keyword evidence="2" id="KW-1185">Reference proteome</keyword>
<dbReference type="Proteomes" id="UP000578531">
    <property type="component" value="Unassembled WGS sequence"/>
</dbReference>
<protein>
    <submittedName>
        <fullName evidence="1">Uncharacterized protein</fullName>
    </submittedName>
</protein>
<organism evidence="1 2">
    <name type="scientific">Letharia columbiana</name>
    <dbReference type="NCBI Taxonomy" id="112416"/>
    <lineage>
        <taxon>Eukaryota</taxon>
        <taxon>Fungi</taxon>
        <taxon>Dikarya</taxon>
        <taxon>Ascomycota</taxon>
        <taxon>Pezizomycotina</taxon>
        <taxon>Lecanoromycetes</taxon>
        <taxon>OSLEUM clade</taxon>
        <taxon>Lecanoromycetidae</taxon>
        <taxon>Lecanorales</taxon>
        <taxon>Lecanorineae</taxon>
        <taxon>Parmeliaceae</taxon>
        <taxon>Letharia</taxon>
    </lineage>
</organism>
<gene>
    <name evidence="1" type="ORF">HO173_005542</name>
</gene>
<reference evidence="1 2" key="1">
    <citation type="journal article" date="2020" name="Genomics">
        <title>Complete, high-quality genomes from long-read metagenomic sequencing of two wolf lichen thalli reveals enigmatic genome architecture.</title>
        <authorList>
            <person name="McKenzie S.K."/>
            <person name="Walston R.F."/>
            <person name="Allen J.L."/>
        </authorList>
    </citation>
    <scope>NUCLEOTIDE SEQUENCE [LARGE SCALE GENOMIC DNA]</scope>
    <source>
        <strain evidence="1">WasteWater2</strain>
    </source>
</reference>
<proteinExistence type="predicted"/>
<evidence type="ECO:0000313" key="2">
    <source>
        <dbReference type="Proteomes" id="UP000578531"/>
    </source>
</evidence>
<sequence length="92" mass="9315">MTAEQVVAESGGRIGEPDRVVEMAAALRPFCAAHAVAGVGDGEYAVPEDKPDPDAGGAEAECGPFVRHGRLWGGLGSSSRAGLLVATGYDGF</sequence>
<dbReference type="GeneID" id="59287204"/>